<evidence type="ECO:0000313" key="2">
    <source>
        <dbReference type="EMBL" id="NXI22207.1"/>
    </source>
</evidence>
<gene>
    <name evidence="2" type="primary">Znf365</name>
    <name evidence="2" type="ORF">STEDEN_R12704</name>
</gene>
<dbReference type="Proteomes" id="UP000572325">
    <property type="component" value="Unassembled WGS sequence"/>
</dbReference>
<dbReference type="GO" id="GO:0110026">
    <property type="term" value="P:regulation of DNA strand resection involved in replication fork processing"/>
    <property type="evidence" value="ECO:0007669"/>
    <property type="project" value="TreeGrafter"/>
</dbReference>
<dbReference type="GO" id="GO:0010975">
    <property type="term" value="P:regulation of neuron projection development"/>
    <property type="evidence" value="ECO:0007669"/>
    <property type="project" value="TreeGrafter"/>
</dbReference>
<organism evidence="2 3">
    <name type="scientific">Sterrhoptilus dennistouni</name>
    <dbReference type="NCBI Taxonomy" id="2585820"/>
    <lineage>
        <taxon>Eukaryota</taxon>
        <taxon>Metazoa</taxon>
        <taxon>Chordata</taxon>
        <taxon>Craniata</taxon>
        <taxon>Vertebrata</taxon>
        <taxon>Euteleostomi</taxon>
        <taxon>Archelosauria</taxon>
        <taxon>Archosauria</taxon>
        <taxon>Dinosauria</taxon>
        <taxon>Saurischia</taxon>
        <taxon>Theropoda</taxon>
        <taxon>Coelurosauria</taxon>
        <taxon>Aves</taxon>
        <taxon>Neognathae</taxon>
        <taxon>Neoaves</taxon>
        <taxon>Telluraves</taxon>
        <taxon>Australaves</taxon>
        <taxon>Passeriformes</taxon>
        <taxon>Sylvioidea</taxon>
        <taxon>Zosteropidae</taxon>
        <taxon>Sterrhoptilus</taxon>
    </lineage>
</organism>
<name>A0A7K9RE90_9PASS</name>
<keyword evidence="1" id="KW-0175">Coiled coil</keyword>
<dbReference type="GO" id="GO:0000723">
    <property type="term" value="P:telomere maintenance"/>
    <property type="evidence" value="ECO:0007669"/>
    <property type="project" value="TreeGrafter"/>
</dbReference>
<proteinExistence type="predicted"/>
<evidence type="ECO:0000313" key="3">
    <source>
        <dbReference type="Proteomes" id="UP000572325"/>
    </source>
</evidence>
<evidence type="ECO:0000256" key="1">
    <source>
        <dbReference type="SAM" id="Coils"/>
    </source>
</evidence>
<dbReference type="AlphaFoldDB" id="A0A7K9RE90"/>
<sequence>AESPGELSKPGLPAADSKASFEAHVREKFNRMVEAVDKTIEKRIDKLTKELSQKTAELLEVRAAFVQLSQKKQEVQRRERALSRQVDVAVEMIAALKQRLSESEEELHRKEEEVVTFNHFLEEAAEKEVRGKARLQHFIENLLQRVDVAERQLEYYQNQQMVCNHTDVSEHVVRQQSLSPSCHPAPGAKVLLVSRGSQHTSYNIADAKPHSFQKGRILLKKAKDEKASLQPVRCFYESVDCPREIWRAQKKGEPVCSARKVSAKSKMGKKAKAL</sequence>
<keyword evidence="3" id="KW-1185">Reference proteome</keyword>
<feature type="non-terminal residue" evidence="2">
    <location>
        <position position="1"/>
    </location>
</feature>
<dbReference type="GO" id="GO:0010569">
    <property type="term" value="P:regulation of double-strand break repair via homologous recombination"/>
    <property type="evidence" value="ECO:0007669"/>
    <property type="project" value="TreeGrafter"/>
</dbReference>
<reference evidence="2 3" key="1">
    <citation type="submission" date="2019-09" db="EMBL/GenBank/DDBJ databases">
        <title>Bird 10,000 Genomes (B10K) Project - Family phase.</title>
        <authorList>
            <person name="Zhang G."/>
        </authorList>
    </citation>
    <scope>NUCLEOTIDE SEQUENCE [LARGE SCALE GENOMIC DNA]</scope>
    <source>
        <strain evidence="2">B10K-DU-001-27</strain>
        <tissue evidence="2">Muscle</tissue>
    </source>
</reference>
<dbReference type="PANTHER" id="PTHR15739">
    <property type="entry name" value="ZINC FINGER PROTEIN"/>
    <property type="match status" value="1"/>
</dbReference>
<dbReference type="InterPro" id="IPR052283">
    <property type="entry name" value="GenomicStab_NeuMorph_Reg"/>
</dbReference>
<dbReference type="EMBL" id="VWZU01001852">
    <property type="protein sequence ID" value="NXI22207.1"/>
    <property type="molecule type" value="Genomic_DNA"/>
</dbReference>
<feature type="coiled-coil region" evidence="1">
    <location>
        <begin position="37"/>
        <end position="159"/>
    </location>
</feature>
<protein>
    <submittedName>
        <fullName evidence="2">ZN365 protein</fullName>
    </submittedName>
</protein>
<comment type="caution">
    <text evidence="2">The sequence shown here is derived from an EMBL/GenBank/DDBJ whole genome shotgun (WGS) entry which is preliminary data.</text>
</comment>
<dbReference type="PANTHER" id="PTHR15739:SF2">
    <property type="entry name" value="PROTEIN ZNF365"/>
    <property type="match status" value="1"/>
</dbReference>
<feature type="non-terminal residue" evidence="2">
    <location>
        <position position="274"/>
    </location>
</feature>
<accession>A0A7K9RE90</accession>